<name>A0ABS2WJ31_9BACL</name>
<dbReference type="InterPro" id="IPR029044">
    <property type="entry name" value="Nucleotide-diphossugar_trans"/>
</dbReference>
<keyword evidence="3" id="KW-1185">Reference proteome</keyword>
<dbReference type="Proteomes" id="UP001177120">
    <property type="component" value="Unassembled WGS sequence"/>
</dbReference>
<dbReference type="Gene3D" id="3.90.550.10">
    <property type="entry name" value="Spore Coat Polysaccharide Biosynthesis Protein SpsA, Chain A"/>
    <property type="match status" value="1"/>
</dbReference>
<sequence>MIFCTVTTLNRIHMAMAMARSAKEHHPDARVAVCIVEEQVPLAAQNFQHFDHIVLAKDLGHPDFYRHMFKYQLNEGVWSLKPRMFQYLLRTFPEDSKFVYLDTDTKVYSPFHEVTTLLDQNPIVLTPHFTQPSVKFELMQFQFGLYNTGFLALKRCGETNRFLHWWAERLDQLCFMDWDNGLHGDQKWLDHAPIFFEVHILKHPGYNVAWWNLYYRNVDITKNGQYRVNDQPLRFYHFCGYTYSPYHEVIKNEVPDPRHPIYTLVNQYSRELSEVGYNPSHKLPCSYDCYRSGEPIDLRARLAFRNHPARFARIQNPYTMSNHTFLGHEGKAPSHGQRKPLQKRKRNPAVKGKPVGQKRNPAVKGKPVGQKRNPVVKGKS</sequence>
<proteinExistence type="predicted"/>
<gene>
    <name evidence="2" type="ORF">JQC72_08435</name>
</gene>
<accession>A0ABS2WJ31</accession>
<comment type="caution">
    <text evidence="2">The sequence shown here is derived from an EMBL/GenBank/DDBJ whole genome shotgun (WGS) entry which is preliminary data.</text>
</comment>
<dbReference type="EMBL" id="JAFHAP010000008">
    <property type="protein sequence ID" value="MBN2909553.1"/>
    <property type="molecule type" value="Genomic_DNA"/>
</dbReference>
<dbReference type="RefSeq" id="WP_205494737.1">
    <property type="nucleotide sequence ID" value="NZ_JAFHAP010000008.1"/>
</dbReference>
<feature type="compositionally biased region" description="Basic residues" evidence="1">
    <location>
        <begin position="336"/>
        <end position="348"/>
    </location>
</feature>
<evidence type="ECO:0000313" key="3">
    <source>
        <dbReference type="Proteomes" id="UP001177120"/>
    </source>
</evidence>
<dbReference type="SUPFAM" id="SSF53448">
    <property type="entry name" value="Nucleotide-diphospho-sugar transferases"/>
    <property type="match status" value="1"/>
</dbReference>
<feature type="region of interest" description="Disordered" evidence="1">
    <location>
        <begin position="322"/>
        <end position="380"/>
    </location>
</feature>
<reference evidence="2" key="1">
    <citation type="journal article" date="2024" name="Int. J. Syst. Evol. Microbiol.">
        <title>Polycladomyces zharkentensis sp. nov., a novel thermophilic cellulose- and starch-degrading member of the Bacillota from a geothermal aquifer in Kazakhstan.</title>
        <authorList>
            <person name="Mashzhan A."/>
            <person name="Kistaubayeva A."/>
            <person name="Javier-Lopez R."/>
            <person name="Bissenova U."/>
            <person name="Bissenbay A."/>
            <person name="Birkeland N.K."/>
        </authorList>
    </citation>
    <scope>NUCLEOTIDE SEQUENCE</scope>
    <source>
        <strain evidence="2">ZKZ2T</strain>
    </source>
</reference>
<protein>
    <submittedName>
        <fullName evidence="2">Uncharacterized protein</fullName>
    </submittedName>
</protein>
<evidence type="ECO:0000313" key="2">
    <source>
        <dbReference type="EMBL" id="MBN2909553.1"/>
    </source>
</evidence>
<organism evidence="2 3">
    <name type="scientific">Polycladomyces zharkentensis</name>
    <dbReference type="NCBI Taxonomy" id="2807616"/>
    <lineage>
        <taxon>Bacteria</taxon>
        <taxon>Bacillati</taxon>
        <taxon>Bacillota</taxon>
        <taxon>Bacilli</taxon>
        <taxon>Bacillales</taxon>
        <taxon>Thermoactinomycetaceae</taxon>
        <taxon>Polycladomyces</taxon>
    </lineage>
</organism>
<evidence type="ECO:0000256" key="1">
    <source>
        <dbReference type="SAM" id="MobiDB-lite"/>
    </source>
</evidence>